<gene>
    <name evidence="1" type="ORF">KTA_01200</name>
</gene>
<accession>A0A455SXN2</accession>
<evidence type="ECO:0000313" key="1">
    <source>
        <dbReference type="EMBL" id="BBH91921.1"/>
    </source>
</evidence>
<sequence length="137" mass="14753">MVCPECHTSCGPEDQRCPACGAELVIPVSRSLVTRPRPALAPRRLQWPALLRGPVQGVAAGVGALAVGVGLELLRRRLAALLSRSAGSTRHAAQALPLLSDLKRLGPLAPEKAPKLPRGYEIQETVIYVERVIRRRS</sequence>
<reference evidence="1" key="1">
    <citation type="submission" date="2018-12" db="EMBL/GenBank/DDBJ databases">
        <title>Novel natural products biosynthetic potential of the class Ktedonobacteria.</title>
        <authorList>
            <person name="Zheng Y."/>
            <person name="Saitou A."/>
            <person name="Wang C.M."/>
            <person name="Toyoda A."/>
            <person name="Minakuchi Y."/>
            <person name="Sekiguchi Y."/>
            <person name="Ueda K."/>
            <person name="Takano H."/>
            <person name="Sakai Y."/>
            <person name="Yokota A."/>
            <person name="Yabe S."/>
        </authorList>
    </citation>
    <scope>NUCLEOTIDE SEQUENCE</scope>
    <source>
        <strain evidence="1">A3-2</strain>
    </source>
</reference>
<name>A0A455SXN2_9CHLR</name>
<dbReference type="AlphaFoldDB" id="A0A455SXN2"/>
<proteinExistence type="predicted"/>
<protein>
    <submittedName>
        <fullName evidence="1">Uncharacterized protein</fullName>
    </submittedName>
</protein>
<dbReference type="EMBL" id="AP019377">
    <property type="protein sequence ID" value="BBH91921.1"/>
    <property type="molecule type" value="Genomic_DNA"/>
</dbReference>
<organism evidence="1">
    <name type="scientific">Thermogemmatispora argillosa</name>
    <dbReference type="NCBI Taxonomy" id="2045280"/>
    <lineage>
        <taxon>Bacteria</taxon>
        <taxon>Bacillati</taxon>
        <taxon>Chloroflexota</taxon>
        <taxon>Ktedonobacteria</taxon>
        <taxon>Thermogemmatisporales</taxon>
        <taxon>Thermogemmatisporaceae</taxon>
        <taxon>Thermogemmatispora</taxon>
    </lineage>
</organism>